<evidence type="ECO:0000313" key="2">
    <source>
        <dbReference type="EMBL" id="ECE1829101.1"/>
    </source>
</evidence>
<reference evidence="2" key="1">
    <citation type="submission" date="2018-07" db="EMBL/GenBank/DDBJ databases">
        <authorList>
            <consortium name="PulseNet: The National Subtyping Network for Foodborne Disease Surveillance"/>
            <person name="Tarr C.L."/>
            <person name="Trees E."/>
            <person name="Katz L.S."/>
            <person name="Carleton-Romer H.A."/>
            <person name="Stroika S."/>
            <person name="Kucerova Z."/>
            <person name="Roache K.F."/>
            <person name="Sabol A.L."/>
            <person name="Besser J."/>
            <person name="Gerner-Smidt P."/>
        </authorList>
    </citation>
    <scope>NUCLEOTIDE SEQUENCE</scope>
    <source>
        <strain evidence="2">PNUSAS031776</strain>
    </source>
</reference>
<sequence length="174" mass="17559">MSGANITGASESGTAVHILDGSLLSGVVVIGGAHDGAGIKTEGNVTILKGTNMTGTSQNGDGVNVSGSLTKDTGSDVIVIPDFTGKFIGRENIHGPEQQASIKALSQGGSGLPTDINQTERNGAGYTGIPPVLVEGYESAVQPVDISLCDGEHCQSDSLDTGRPVKENVTPSGR</sequence>
<comment type="caution">
    <text evidence="2">The sequence shown here is derived from an EMBL/GenBank/DDBJ whole genome shotgun (WGS) entry which is preliminary data.</text>
</comment>
<protein>
    <submittedName>
        <fullName evidence="2">Uncharacterized protein</fullName>
    </submittedName>
</protein>
<feature type="region of interest" description="Disordered" evidence="1">
    <location>
        <begin position="155"/>
        <end position="174"/>
    </location>
</feature>
<accession>A0A5Y2IY08</accession>
<dbReference type="AlphaFoldDB" id="A0A5Y2IY08"/>
<name>A0A5Y2IY08_SALER</name>
<evidence type="ECO:0000256" key="1">
    <source>
        <dbReference type="SAM" id="MobiDB-lite"/>
    </source>
</evidence>
<gene>
    <name evidence="2" type="ORF">C3A45_23170</name>
</gene>
<proteinExistence type="predicted"/>
<dbReference type="EMBL" id="AAIHDD010000022">
    <property type="protein sequence ID" value="ECE1829101.1"/>
    <property type="molecule type" value="Genomic_DNA"/>
</dbReference>
<organism evidence="2">
    <name type="scientific">Salmonella enterica</name>
    <name type="common">Salmonella choleraesuis</name>
    <dbReference type="NCBI Taxonomy" id="28901"/>
    <lineage>
        <taxon>Bacteria</taxon>
        <taxon>Pseudomonadati</taxon>
        <taxon>Pseudomonadota</taxon>
        <taxon>Gammaproteobacteria</taxon>
        <taxon>Enterobacterales</taxon>
        <taxon>Enterobacteriaceae</taxon>
        <taxon>Salmonella</taxon>
    </lineage>
</organism>